<name>A0A4V6ILH6_9BACT</name>
<dbReference type="InterPro" id="IPR002686">
    <property type="entry name" value="Transposase_17"/>
</dbReference>
<dbReference type="InterPro" id="IPR010921">
    <property type="entry name" value="Trp_repressor/repl_initiator"/>
</dbReference>
<dbReference type="EMBL" id="CAADHO010000004">
    <property type="protein sequence ID" value="VFQ45098.1"/>
    <property type="molecule type" value="Genomic_DNA"/>
</dbReference>
<proteinExistence type="predicted"/>
<dbReference type="GO" id="GO:0043565">
    <property type="term" value="F:sequence-specific DNA binding"/>
    <property type="evidence" value="ECO:0007669"/>
    <property type="project" value="InterPro"/>
</dbReference>
<dbReference type="Gene3D" id="3.30.70.1290">
    <property type="entry name" value="Transposase IS200-like"/>
    <property type="match status" value="1"/>
</dbReference>
<evidence type="ECO:0000313" key="3">
    <source>
        <dbReference type="Proteomes" id="UP000507962"/>
    </source>
</evidence>
<dbReference type="GO" id="GO:0004803">
    <property type="term" value="F:transposase activity"/>
    <property type="evidence" value="ECO:0007669"/>
    <property type="project" value="InterPro"/>
</dbReference>
<sequence>MARPLRITFPGAFYHVTSRGNERKNIYKSKRDRQKFLEYLGEAHERYGAIIHAYCLMTNHYHLLIETPDANLPQIMKHVNSSYTTYFNVKRKRFGHLFQGRYKAFLVYKDDYALELSRYIHLNPVRAAMVDSVIDYPWSSYRAFVGKEASPEWLETDYIHGYFGKRVSQARREYERFVDEKGALHAQNPLENVSADTILGPESFIQGISKKYLEGRRNDRELPALRALNCRPSFSVISSVVDDHVEDVKLARKMKIYLMKRYSGATLKAIGEPFGLSESAVSQVCGRFDVLSNEDRSVQQCLNTCIKLILSIVQA</sequence>
<protein>
    <submittedName>
        <fullName evidence="2">Trp repressor/replication initiator</fullName>
    </submittedName>
</protein>
<evidence type="ECO:0000259" key="1">
    <source>
        <dbReference type="SMART" id="SM01321"/>
    </source>
</evidence>
<dbReference type="PANTHER" id="PTHR34322:SF2">
    <property type="entry name" value="TRANSPOSASE IS200-LIKE DOMAIN-CONTAINING PROTEIN"/>
    <property type="match status" value="1"/>
</dbReference>
<dbReference type="AlphaFoldDB" id="A0A4V6ILH6"/>
<dbReference type="SUPFAM" id="SSF143422">
    <property type="entry name" value="Transposase IS200-like"/>
    <property type="match status" value="1"/>
</dbReference>
<dbReference type="InterPro" id="IPR036515">
    <property type="entry name" value="Transposase_17_sf"/>
</dbReference>
<feature type="domain" description="Transposase IS200-like" evidence="1">
    <location>
        <begin position="9"/>
        <end position="123"/>
    </location>
</feature>
<dbReference type="PANTHER" id="PTHR34322">
    <property type="entry name" value="TRANSPOSASE, Y1_TNP DOMAIN-CONTAINING"/>
    <property type="match status" value="1"/>
</dbReference>
<dbReference type="SMART" id="SM01321">
    <property type="entry name" value="Y1_Tnp"/>
    <property type="match status" value="1"/>
</dbReference>
<evidence type="ECO:0000313" key="2">
    <source>
        <dbReference type="EMBL" id="VFQ45098.1"/>
    </source>
</evidence>
<keyword evidence="3" id="KW-1185">Reference proteome</keyword>
<dbReference type="SUPFAM" id="SSF48295">
    <property type="entry name" value="TrpR-like"/>
    <property type="match status" value="1"/>
</dbReference>
<reference evidence="2 3" key="1">
    <citation type="submission" date="2019-03" db="EMBL/GenBank/DDBJ databases">
        <authorList>
            <person name="Nijsse B."/>
        </authorList>
    </citation>
    <scope>NUCLEOTIDE SEQUENCE [LARGE SCALE GENOMIC DNA]</scope>
    <source>
        <strain evidence="2">Desulfoluna butyratoxydans MSL71</strain>
    </source>
</reference>
<dbReference type="GO" id="GO:0006313">
    <property type="term" value="P:DNA transposition"/>
    <property type="evidence" value="ECO:0007669"/>
    <property type="project" value="InterPro"/>
</dbReference>
<dbReference type="Proteomes" id="UP000507962">
    <property type="component" value="Unassembled WGS sequence"/>
</dbReference>
<dbReference type="NCBIfam" id="NF047646">
    <property type="entry name" value="REP_Tyr_transpos"/>
    <property type="match status" value="1"/>
</dbReference>
<organism evidence="2 3">
    <name type="scientific">Desulfoluna butyratoxydans</name>
    <dbReference type="NCBI Taxonomy" id="231438"/>
    <lineage>
        <taxon>Bacteria</taxon>
        <taxon>Pseudomonadati</taxon>
        <taxon>Thermodesulfobacteriota</taxon>
        <taxon>Desulfobacteria</taxon>
        <taxon>Desulfobacterales</taxon>
        <taxon>Desulfolunaceae</taxon>
        <taxon>Desulfoluna</taxon>
    </lineage>
</organism>
<accession>A0A4V6ILH6</accession>
<dbReference type="Pfam" id="PF01797">
    <property type="entry name" value="Y1_Tnp"/>
    <property type="match status" value="1"/>
</dbReference>
<gene>
    <name evidence="2" type="ORF">MSL71_27550</name>
</gene>